<sequence>MIPSLAFLGVSALVIAAPGPDTAVTVSAPMPRHRRSVDHGRWELIGERLTCESTPGEPLGESTYGGSPSGSPSGSPQGCRCPTTNKIIFGAGGRCSVSRPRFASMEWTAGQGRLSPG</sequence>
<feature type="compositionally biased region" description="Low complexity" evidence="1">
    <location>
        <begin position="65"/>
        <end position="78"/>
    </location>
</feature>
<organism evidence="3 4">
    <name type="scientific">Actinomadura napierensis</name>
    <dbReference type="NCBI Taxonomy" id="267854"/>
    <lineage>
        <taxon>Bacteria</taxon>
        <taxon>Bacillati</taxon>
        <taxon>Actinomycetota</taxon>
        <taxon>Actinomycetes</taxon>
        <taxon>Streptosporangiales</taxon>
        <taxon>Thermomonosporaceae</taxon>
        <taxon>Actinomadura</taxon>
    </lineage>
</organism>
<dbReference type="EMBL" id="BAAAMR010000007">
    <property type="protein sequence ID" value="GAA2124790.1"/>
    <property type="molecule type" value="Genomic_DNA"/>
</dbReference>
<evidence type="ECO:0008006" key="5">
    <source>
        <dbReference type="Google" id="ProtNLM"/>
    </source>
</evidence>
<dbReference type="Proteomes" id="UP001501020">
    <property type="component" value="Unassembled WGS sequence"/>
</dbReference>
<keyword evidence="4" id="KW-1185">Reference proteome</keyword>
<keyword evidence="2" id="KW-0732">Signal</keyword>
<gene>
    <name evidence="3" type="ORF">GCM10009727_12550</name>
</gene>
<protein>
    <recommendedName>
        <fullName evidence="5">Ig-like domain-containing protein</fullName>
    </recommendedName>
</protein>
<comment type="caution">
    <text evidence="3">The sequence shown here is derived from an EMBL/GenBank/DDBJ whole genome shotgun (WGS) entry which is preliminary data.</text>
</comment>
<feature type="signal peptide" evidence="2">
    <location>
        <begin position="1"/>
        <end position="23"/>
    </location>
</feature>
<feature type="region of interest" description="Disordered" evidence="1">
    <location>
        <begin position="49"/>
        <end position="82"/>
    </location>
</feature>
<accession>A0ABP5K0M1</accession>
<proteinExistence type="predicted"/>
<name>A0ABP5K0M1_9ACTN</name>
<evidence type="ECO:0000256" key="2">
    <source>
        <dbReference type="SAM" id="SignalP"/>
    </source>
</evidence>
<feature type="chain" id="PRO_5045077127" description="Ig-like domain-containing protein" evidence="2">
    <location>
        <begin position="24"/>
        <end position="117"/>
    </location>
</feature>
<evidence type="ECO:0000256" key="1">
    <source>
        <dbReference type="SAM" id="MobiDB-lite"/>
    </source>
</evidence>
<evidence type="ECO:0000313" key="3">
    <source>
        <dbReference type="EMBL" id="GAA2124790.1"/>
    </source>
</evidence>
<reference evidence="4" key="1">
    <citation type="journal article" date="2019" name="Int. J. Syst. Evol. Microbiol.">
        <title>The Global Catalogue of Microorganisms (GCM) 10K type strain sequencing project: providing services to taxonomists for standard genome sequencing and annotation.</title>
        <authorList>
            <consortium name="The Broad Institute Genomics Platform"/>
            <consortium name="The Broad Institute Genome Sequencing Center for Infectious Disease"/>
            <person name="Wu L."/>
            <person name="Ma J."/>
        </authorList>
    </citation>
    <scope>NUCLEOTIDE SEQUENCE [LARGE SCALE GENOMIC DNA]</scope>
    <source>
        <strain evidence="4">JCM 13850</strain>
    </source>
</reference>
<evidence type="ECO:0000313" key="4">
    <source>
        <dbReference type="Proteomes" id="UP001501020"/>
    </source>
</evidence>